<dbReference type="InterPro" id="IPR026060">
    <property type="entry name" value="AMY1"/>
</dbReference>
<evidence type="ECO:0000313" key="6">
    <source>
        <dbReference type="Proteomes" id="UP000688137"/>
    </source>
</evidence>
<dbReference type="AlphaFoldDB" id="A0A8S1LIQ2"/>
<dbReference type="PANTHER" id="PTHR13168">
    <property type="entry name" value="ASSOCIATE OF C-MYC AMY-1"/>
    <property type="match status" value="1"/>
</dbReference>
<feature type="compositionally biased region" description="Basic and acidic residues" evidence="4">
    <location>
        <begin position="108"/>
        <end position="127"/>
    </location>
</feature>
<evidence type="ECO:0000256" key="1">
    <source>
        <dbReference type="ARBA" id="ARBA00004123"/>
    </source>
</evidence>
<dbReference type="GO" id="GO:0003713">
    <property type="term" value="F:transcription coactivator activity"/>
    <property type="evidence" value="ECO:0007669"/>
    <property type="project" value="InterPro"/>
</dbReference>
<name>A0A8S1LIQ2_PARPR</name>
<sequence length="135" mass="16170">MNQEKTVEEPLLSQAKMNEYKEREFREYLVNQDVTLAIVKFLLALRNAPNKPDSPSQALIDYFSIHKDTRAHEEFEKLKSDVEQLEQENNQLSKEIDQIKEQIVQQKLEKQRREEEERVRQEEEAKKNTKKPTKK</sequence>
<dbReference type="EMBL" id="CAJJDM010000037">
    <property type="protein sequence ID" value="CAD8065912.1"/>
    <property type="molecule type" value="Genomic_DNA"/>
</dbReference>
<evidence type="ECO:0000256" key="3">
    <source>
        <dbReference type="ARBA" id="ARBA00023242"/>
    </source>
</evidence>
<organism evidence="5 6">
    <name type="scientific">Paramecium primaurelia</name>
    <dbReference type="NCBI Taxonomy" id="5886"/>
    <lineage>
        <taxon>Eukaryota</taxon>
        <taxon>Sar</taxon>
        <taxon>Alveolata</taxon>
        <taxon>Ciliophora</taxon>
        <taxon>Intramacronucleata</taxon>
        <taxon>Oligohymenophorea</taxon>
        <taxon>Peniculida</taxon>
        <taxon>Parameciidae</taxon>
        <taxon>Paramecium</taxon>
    </lineage>
</organism>
<dbReference type="PANTHER" id="PTHR13168:SF0">
    <property type="entry name" value="C-MYC-BINDING PROTEIN"/>
    <property type="match status" value="1"/>
</dbReference>
<feature type="region of interest" description="Disordered" evidence="4">
    <location>
        <begin position="108"/>
        <end position="135"/>
    </location>
</feature>
<evidence type="ECO:0000313" key="5">
    <source>
        <dbReference type="EMBL" id="CAD8065912.1"/>
    </source>
</evidence>
<gene>
    <name evidence="5" type="ORF">PPRIM_AZ9-3.1.T0380173</name>
</gene>
<comment type="caution">
    <text evidence="5">The sequence shown here is derived from an EMBL/GenBank/DDBJ whole genome shotgun (WGS) entry which is preliminary data.</text>
</comment>
<proteinExistence type="inferred from homology"/>
<reference evidence="5" key="1">
    <citation type="submission" date="2021-01" db="EMBL/GenBank/DDBJ databases">
        <authorList>
            <consortium name="Genoscope - CEA"/>
            <person name="William W."/>
        </authorList>
    </citation>
    <scope>NUCLEOTIDE SEQUENCE</scope>
</reference>
<evidence type="ECO:0000256" key="4">
    <source>
        <dbReference type="SAM" id="MobiDB-lite"/>
    </source>
</evidence>
<dbReference type="Proteomes" id="UP000688137">
    <property type="component" value="Unassembled WGS sequence"/>
</dbReference>
<keyword evidence="6" id="KW-1185">Reference proteome</keyword>
<protein>
    <submittedName>
        <fullName evidence="5">Uncharacterized protein</fullName>
    </submittedName>
</protein>
<evidence type="ECO:0000256" key="2">
    <source>
        <dbReference type="ARBA" id="ARBA00009389"/>
    </source>
</evidence>
<comment type="subcellular location">
    <subcellularLocation>
        <location evidence="1">Nucleus</location>
    </subcellularLocation>
</comment>
<dbReference type="OMA" id="DQNEWEV"/>
<comment type="similarity">
    <text evidence="2">Belongs to the AMY1 family.</text>
</comment>
<accession>A0A8S1LIQ2</accession>
<keyword evidence="3" id="KW-0539">Nucleus</keyword>
<dbReference type="GO" id="GO:0005634">
    <property type="term" value="C:nucleus"/>
    <property type="evidence" value="ECO:0007669"/>
    <property type="project" value="UniProtKB-SubCell"/>
</dbReference>